<name>A0A1A6C6L5_9GAMM</name>
<evidence type="ECO:0000256" key="4">
    <source>
        <dbReference type="ARBA" id="ARBA00022989"/>
    </source>
</evidence>
<reference evidence="8 9" key="1">
    <citation type="journal article" date="2014" name="Genome Announc.">
        <title>Draft Genome Sequence of the Iron-Oxidizing, Acidophilic, and Halotolerant 'Thiobacillus prosperus' Type Strain DSM 5130.</title>
        <authorList>
            <person name="Ossandon F.J."/>
            <person name="Cardenas J.P."/>
            <person name="Corbett M."/>
            <person name="Quatrini R."/>
            <person name="Holmes D.S."/>
            <person name="Watkin E."/>
        </authorList>
    </citation>
    <scope>NUCLEOTIDE SEQUENCE [LARGE SCALE GENOMIC DNA]</scope>
    <source>
        <strain evidence="8 9">DSM 5130</strain>
    </source>
</reference>
<accession>A0A1A6C6L5</accession>
<dbReference type="Proteomes" id="UP000029273">
    <property type="component" value="Unassembled WGS sequence"/>
</dbReference>
<evidence type="ECO:0000256" key="5">
    <source>
        <dbReference type="ARBA" id="ARBA00023136"/>
    </source>
</evidence>
<dbReference type="OrthoDB" id="5793842at2"/>
<protein>
    <recommendedName>
        <fullName evidence="7">Cytochrome b561 bacterial/Ni-hydrogenase domain-containing protein</fullName>
    </recommendedName>
</protein>
<sequence>MSFASKWSQPIRWLHLGLFLTITAQLFLSLVMAGPDDKHQSLLEHSTLIAHEYIGLVAAAIILAHWVYLALAERVTFEHLFPWSRAGLAGVFAEIGGLLRGRLPDDNEQAGLAGLIHGLGLLLATAMGFTGTVMYFLLQAGKMESTGYDVAVYIHGTLANLMWAYWIGHGLMAIMHQLLGHDTLRGIFRLGR</sequence>
<evidence type="ECO:0000256" key="2">
    <source>
        <dbReference type="ARBA" id="ARBA00022475"/>
    </source>
</evidence>
<dbReference type="RefSeq" id="WP_065089365.1">
    <property type="nucleotide sequence ID" value="NZ_JQSG02000002.1"/>
</dbReference>
<keyword evidence="9" id="KW-1185">Reference proteome</keyword>
<feature type="transmembrane region" description="Helical" evidence="6">
    <location>
        <begin position="115"/>
        <end position="138"/>
    </location>
</feature>
<evidence type="ECO:0000256" key="1">
    <source>
        <dbReference type="ARBA" id="ARBA00004651"/>
    </source>
</evidence>
<keyword evidence="5 6" id="KW-0472">Membrane</keyword>
<feature type="transmembrane region" description="Helical" evidence="6">
    <location>
        <begin position="83"/>
        <end position="103"/>
    </location>
</feature>
<dbReference type="GO" id="GO:0005886">
    <property type="term" value="C:plasma membrane"/>
    <property type="evidence" value="ECO:0007669"/>
    <property type="project" value="UniProtKB-SubCell"/>
</dbReference>
<dbReference type="InterPro" id="IPR016174">
    <property type="entry name" value="Di-haem_cyt_TM"/>
</dbReference>
<dbReference type="AlphaFoldDB" id="A0A1A6C6L5"/>
<dbReference type="SUPFAM" id="SSF81342">
    <property type="entry name" value="Transmembrane di-heme cytochromes"/>
    <property type="match status" value="1"/>
</dbReference>
<dbReference type="GO" id="GO:0009055">
    <property type="term" value="F:electron transfer activity"/>
    <property type="evidence" value="ECO:0007669"/>
    <property type="project" value="InterPro"/>
</dbReference>
<feature type="domain" description="Cytochrome b561 bacterial/Ni-hydrogenase" evidence="7">
    <location>
        <begin position="7"/>
        <end position="188"/>
    </location>
</feature>
<comment type="subcellular location">
    <subcellularLocation>
        <location evidence="1">Cell membrane</location>
        <topology evidence="1">Multi-pass membrane protein</topology>
    </subcellularLocation>
</comment>
<dbReference type="GO" id="GO:0022904">
    <property type="term" value="P:respiratory electron transport chain"/>
    <property type="evidence" value="ECO:0007669"/>
    <property type="project" value="InterPro"/>
</dbReference>
<evidence type="ECO:0000313" key="9">
    <source>
        <dbReference type="Proteomes" id="UP000029273"/>
    </source>
</evidence>
<organism evidence="8 9">
    <name type="scientific">Acidihalobacter prosperus</name>
    <dbReference type="NCBI Taxonomy" id="160660"/>
    <lineage>
        <taxon>Bacteria</taxon>
        <taxon>Pseudomonadati</taxon>
        <taxon>Pseudomonadota</taxon>
        <taxon>Gammaproteobacteria</taxon>
        <taxon>Chromatiales</taxon>
        <taxon>Ectothiorhodospiraceae</taxon>
        <taxon>Acidihalobacter</taxon>
    </lineage>
</organism>
<evidence type="ECO:0000259" key="7">
    <source>
        <dbReference type="Pfam" id="PF01292"/>
    </source>
</evidence>
<dbReference type="EMBL" id="JQSG02000002">
    <property type="protein sequence ID" value="OBS10203.1"/>
    <property type="molecule type" value="Genomic_DNA"/>
</dbReference>
<dbReference type="Gene3D" id="1.20.950.20">
    <property type="entry name" value="Transmembrane di-heme cytochromes, Chain C"/>
    <property type="match status" value="1"/>
</dbReference>
<evidence type="ECO:0000256" key="3">
    <source>
        <dbReference type="ARBA" id="ARBA00022692"/>
    </source>
</evidence>
<feature type="transmembrane region" description="Helical" evidence="6">
    <location>
        <begin position="49"/>
        <end position="71"/>
    </location>
</feature>
<gene>
    <name evidence="8" type="ORF">Thpro_021253</name>
</gene>
<keyword evidence="2" id="KW-1003">Cell membrane</keyword>
<keyword evidence="3 6" id="KW-0812">Transmembrane</keyword>
<dbReference type="STRING" id="160660.BJI67_03970"/>
<comment type="caution">
    <text evidence="8">The sequence shown here is derived from an EMBL/GenBank/DDBJ whole genome shotgun (WGS) entry which is preliminary data.</text>
</comment>
<keyword evidence="4 6" id="KW-1133">Transmembrane helix</keyword>
<proteinExistence type="predicted"/>
<evidence type="ECO:0000313" key="8">
    <source>
        <dbReference type="EMBL" id="OBS10203.1"/>
    </source>
</evidence>
<evidence type="ECO:0000256" key="6">
    <source>
        <dbReference type="SAM" id="Phobius"/>
    </source>
</evidence>
<dbReference type="Pfam" id="PF01292">
    <property type="entry name" value="Ni_hydr_CYTB"/>
    <property type="match status" value="1"/>
</dbReference>
<dbReference type="InterPro" id="IPR011577">
    <property type="entry name" value="Cyt_b561_bac/Ni-Hgenase"/>
</dbReference>
<feature type="transmembrane region" description="Helical" evidence="6">
    <location>
        <begin position="150"/>
        <end position="168"/>
    </location>
</feature>